<dbReference type="AlphaFoldDB" id="A0A9P5WXI5"/>
<evidence type="ECO:0000313" key="2">
    <source>
        <dbReference type="Proteomes" id="UP000807342"/>
    </source>
</evidence>
<accession>A0A9P5WXI5</accession>
<dbReference type="Proteomes" id="UP000807342">
    <property type="component" value="Unassembled WGS sequence"/>
</dbReference>
<dbReference type="EMBL" id="MU153587">
    <property type="protein sequence ID" value="KAF9439724.1"/>
    <property type="molecule type" value="Genomic_DNA"/>
</dbReference>
<keyword evidence="2" id="KW-1185">Reference proteome</keyword>
<name>A0A9P5WXI5_9AGAR</name>
<protein>
    <submittedName>
        <fullName evidence="1">Uncharacterized protein</fullName>
    </submittedName>
</protein>
<organism evidence="1 2">
    <name type="scientific">Macrolepiota fuliginosa MF-IS2</name>
    <dbReference type="NCBI Taxonomy" id="1400762"/>
    <lineage>
        <taxon>Eukaryota</taxon>
        <taxon>Fungi</taxon>
        <taxon>Dikarya</taxon>
        <taxon>Basidiomycota</taxon>
        <taxon>Agaricomycotina</taxon>
        <taxon>Agaricomycetes</taxon>
        <taxon>Agaricomycetidae</taxon>
        <taxon>Agaricales</taxon>
        <taxon>Agaricineae</taxon>
        <taxon>Agaricaceae</taxon>
        <taxon>Macrolepiota</taxon>
    </lineage>
</organism>
<evidence type="ECO:0000313" key="1">
    <source>
        <dbReference type="EMBL" id="KAF9439724.1"/>
    </source>
</evidence>
<proteinExistence type="predicted"/>
<gene>
    <name evidence="1" type="ORF">P691DRAFT_785274</name>
</gene>
<reference evidence="1" key="1">
    <citation type="submission" date="2020-11" db="EMBL/GenBank/DDBJ databases">
        <authorList>
            <consortium name="DOE Joint Genome Institute"/>
            <person name="Ahrendt S."/>
            <person name="Riley R."/>
            <person name="Andreopoulos W."/>
            <person name="Labutti K."/>
            <person name="Pangilinan J."/>
            <person name="Ruiz-Duenas F.J."/>
            <person name="Barrasa J.M."/>
            <person name="Sanchez-Garcia M."/>
            <person name="Camarero S."/>
            <person name="Miyauchi S."/>
            <person name="Serrano A."/>
            <person name="Linde D."/>
            <person name="Babiker R."/>
            <person name="Drula E."/>
            <person name="Ayuso-Fernandez I."/>
            <person name="Pacheco R."/>
            <person name="Padilla G."/>
            <person name="Ferreira P."/>
            <person name="Barriuso J."/>
            <person name="Kellner H."/>
            <person name="Castanera R."/>
            <person name="Alfaro M."/>
            <person name="Ramirez L."/>
            <person name="Pisabarro A.G."/>
            <person name="Kuo A."/>
            <person name="Tritt A."/>
            <person name="Lipzen A."/>
            <person name="He G."/>
            <person name="Yan M."/>
            <person name="Ng V."/>
            <person name="Cullen D."/>
            <person name="Martin F."/>
            <person name="Rosso M.-N."/>
            <person name="Henrissat B."/>
            <person name="Hibbett D."/>
            <person name="Martinez A.T."/>
            <person name="Grigoriev I.V."/>
        </authorList>
    </citation>
    <scope>NUCLEOTIDE SEQUENCE</scope>
    <source>
        <strain evidence="1">MF-IS2</strain>
    </source>
</reference>
<comment type="caution">
    <text evidence="1">The sequence shown here is derived from an EMBL/GenBank/DDBJ whole genome shotgun (WGS) entry which is preliminary data.</text>
</comment>
<sequence>DASSHSLEVQLPQKKQQHGMGLAGSTVNLFLDIEAAVAGDDKGDEEADEDDLNFFINNQDLNEANGSHAHSNLEAKIATQPHGTFLSALTDKYGPCTRVSSSPATESQEAGVSQNSLHVLVSLPPQEGDWELWEVPVTVHLWSLTSFHLILTQYNRELLKDSMFIMLPPRAPSHHMNRWVSLKIRLYVNDLAFVCNARPNAQLDVLLTTLLNKKQCTRPAAKLFDPEKVALSGSTDLHTSGLPPPTTYTYSLFKFDSSGFLLKRLNALNYHHVEIHPTTLQLAPFMKCTSIPTNVKLHVFCLACNQELKSECVGTIDTVLQSFTHILLDGVGAPESMLDQMLVILGIL</sequence>
<feature type="non-terminal residue" evidence="1">
    <location>
        <position position="1"/>
    </location>
</feature>